<accession>A0A0K1Y8S5</accession>
<gene>
    <name evidence="1" type="ORF">SEA_DANZINA_60</name>
</gene>
<dbReference type="GO" id="GO:0016301">
    <property type="term" value="F:kinase activity"/>
    <property type="evidence" value="ECO:0007669"/>
    <property type="project" value="UniProtKB-KW"/>
</dbReference>
<keyword evidence="2" id="KW-1185">Reference proteome</keyword>
<organism evidence="1 2">
    <name type="scientific">Streptomyces phage Danzina</name>
    <dbReference type="NCBI Taxonomy" id="1690427"/>
    <lineage>
        <taxon>Viruses</taxon>
        <taxon>Duplodnaviria</taxon>
        <taxon>Heunggongvirae</taxon>
        <taxon>Uroviricota</taxon>
        <taxon>Caudoviricetes</taxon>
        <taxon>Arquatrovirinae</taxon>
        <taxon>Likavirus</taxon>
        <taxon>Likavirus danzina</taxon>
    </lineage>
</organism>
<dbReference type="Proteomes" id="UP000225844">
    <property type="component" value="Segment"/>
</dbReference>
<evidence type="ECO:0000313" key="1">
    <source>
        <dbReference type="EMBL" id="AKY03515.1"/>
    </source>
</evidence>
<name>A0A0K1Y8S5_9CAUD</name>
<dbReference type="Gene3D" id="3.40.50.300">
    <property type="entry name" value="P-loop containing nucleotide triphosphate hydrolases"/>
    <property type="match status" value="1"/>
</dbReference>
<evidence type="ECO:0000313" key="2">
    <source>
        <dbReference type="Proteomes" id="UP000225844"/>
    </source>
</evidence>
<dbReference type="SUPFAM" id="SSF52540">
    <property type="entry name" value="P-loop containing nucleoside triphosphate hydrolases"/>
    <property type="match status" value="1"/>
</dbReference>
<keyword evidence="1" id="KW-0418">Kinase</keyword>
<keyword evidence="1" id="KW-0808">Transferase</keyword>
<dbReference type="InterPro" id="IPR027417">
    <property type="entry name" value="P-loop_NTPase"/>
</dbReference>
<sequence>MSLLVGISGYAGSGKDEAAKALIEGGWRRQAFADRLRDFAYRQNPWVHTYPDVGAVRLARLVDDLGWEDAKRRFPQVREVLVETGNTAREILGVNVWVDAVLKNFRDDEALVIPDVRYRNEAWAIRKAGGILIRIERPGVGPARDVLGQAYESETALDGGYFDHTIVNDMSVEYLHSQVMLAMSAGPQRSLHTRW</sequence>
<protein>
    <submittedName>
        <fullName evidence="1">Deoxynucleoside monophosphate kinase</fullName>
    </submittedName>
</protein>
<proteinExistence type="predicted"/>
<dbReference type="EMBL" id="KT124228">
    <property type="protein sequence ID" value="AKY03515.1"/>
    <property type="molecule type" value="Genomic_DNA"/>
</dbReference>
<reference evidence="1 2" key="1">
    <citation type="submission" date="2015-06" db="EMBL/GenBank/DDBJ databases">
        <authorList>
            <person name="Zinanti J.F."/>
            <person name="Ahmed T."/>
            <person name="Alvarez G.E."/>
            <person name="Cox E.C."/>
            <person name="Garcia C."/>
            <person name="Layton S.R."/>
            <person name="Bhuiyan S."/>
            <person name="Donegan-Quick R."/>
            <person name="Benjamin R.C."/>
            <person name="Hughes L.E."/>
            <person name="Bradley K.W."/>
            <person name="Asai D.J."/>
            <person name="Bowman C.A."/>
            <person name="Russell D.A."/>
            <person name="Pope W.H."/>
            <person name="Jacobs-Sera D."/>
            <person name="Hendrix R.W."/>
            <person name="Hatfull G.F."/>
        </authorList>
    </citation>
    <scope>NUCLEOTIDE SEQUENCE [LARGE SCALE GENOMIC DNA]</scope>
</reference>